<dbReference type="InterPro" id="IPR003593">
    <property type="entry name" value="AAA+_ATPase"/>
</dbReference>
<evidence type="ECO:0000256" key="7">
    <source>
        <dbReference type="SAM" id="Coils"/>
    </source>
</evidence>
<dbReference type="GO" id="GO:0005524">
    <property type="term" value="F:ATP binding"/>
    <property type="evidence" value="ECO:0007669"/>
    <property type="project" value="UniProtKB-KW"/>
</dbReference>
<proteinExistence type="inferred from homology"/>
<dbReference type="InterPro" id="IPR003439">
    <property type="entry name" value="ABC_transporter-like_ATP-bd"/>
</dbReference>
<keyword evidence="1" id="KW-1003">Cell membrane</keyword>
<dbReference type="EMBL" id="WEHX01000030">
    <property type="protein sequence ID" value="KAB7660454.1"/>
    <property type="molecule type" value="Genomic_DNA"/>
</dbReference>
<protein>
    <recommendedName>
        <fullName evidence="6">Probable ATP-binding protein YheS</fullName>
    </recommendedName>
</protein>
<evidence type="ECO:0000259" key="8">
    <source>
        <dbReference type="PROSITE" id="PS50893"/>
    </source>
</evidence>
<dbReference type="GO" id="GO:0003677">
    <property type="term" value="F:DNA binding"/>
    <property type="evidence" value="ECO:0007669"/>
    <property type="project" value="InterPro"/>
</dbReference>
<keyword evidence="3" id="KW-0547">Nucleotide-binding</keyword>
<dbReference type="InterPro" id="IPR027417">
    <property type="entry name" value="P-loop_NTPase"/>
</dbReference>
<evidence type="ECO:0000256" key="6">
    <source>
        <dbReference type="ARBA" id="ARBA00069073"/>
    </source>
</evidence>
<keyword evidence="7" id="KW-0175">Coiled coil</keyword>
<accession>A0A6I1ESP6</accession>
<dbReference type="Gene3D" id="3.40.50.300">
    <property type="entry name" value="P-loop containing nucleotide triphosphate hydrolases"/>
    <property type="match status" value="2"/>
</dbReference>
<dbReference type="GO" id="GO:0016887">
    <property type="term" value="F:ATP hydrolysis activity"/>
    <property type="evidence" value="ECO:0007669"/>
    <property type="project" value="InterPro"/>
</dbReference>
<dbReference type="PROSITE" id="PS50893">
    <property type="entry name" value="ABC_TRANSPORTER_2"/>
    <property type="match status" value="2"/>
</dbReference>
<keyword evidence="4 9" id="KW-0067">ATP-binding</keyword>
<dbReference type="OrthoDB" id="9762051at2"/>
<evidence type="ECO:0000256" key="3">
    <source>
        <dbReference type="ARBA" id="ARBA00022741"/>
    </source>
</evidence>
<evidence type="ECO:0000256" key="4">
    <source>
        <dbReference type="ARBA" id="ARBA00022840"/>
    </source>
</evidence>
<dbReference type="FunFam" id="3.40.50.300:FF:000011">
    <property type="entry name" value="Putative ABC transporter ATP-binding component"/>
    <property type="match status" value="1"/>
</dbReference>
<sequence length="647" mass="72477">MLRLLNLALMRGTRVLYSKANLIASPGERIGLVGPNGCGKSTLFAAILGELSPEEGDIETPPKERIAHVAQSFKVEDVSCIDYVLSGHAPLMKARENLALAEKSGDEMALAAAHSELAEVNEGAVVAQAKTILSGLGFHESDCGRMVRDFSGGWRNRIALARALMRPADLLLLDEPTNHLDIDSLIWLENWLRRVESTVVIISHDREFLDRSVETIWSVEDGTICRYAGNYSQFERERIEKLRQQDAARRAFETTAAHLTAYIERFRYKASKARQAQSRIKMLERLESVEPVRSKREWRFNFLKPERLPDHLVDAEGLSCGYDGNPILRGVTFSVRSGERIGILGVNGAGKSTLVKTIVGDLPPIAGEIRRGQGLEIGYFAQHQLDQLRMDETPLEQLRHIAPEAREQELRDFLGTYRFSGDFATSPVGPMSGGEKARLALALIAWKKPNLLILDEPTNHLDMETREALTIALSTYEGSVLLVSHDRHLLRAVTDELWLIHDGKRETYEGDLDDYAKLVLEHRRMTQAEAKAERAAARPEAPGINKSEARRLAAQERARIAELRKPLKRELEKVEKEMTKLGARLKALDAQLADTEFYNSADQDKVAETLREHGELAPKVEALEMRWLELSEKIEAIGKDAAESAQH</sequence>
<dbReference type="FunFam" id="3.40.50.300:FF:002053">
    <property type="entry name" value="ABC transporter ATP-binding protein"/>
    <property type="match status" value="1"/>
</dbReference>
<dbReference type="Pfam" id="PF00005">
    <property type="entry name" value="ABC_tran"/>
    <property type="match status" value="2"/>
</dbReference>
<dbReference type="Pfam" id="PF16326">
    <property type="entry name" value="ABC_tran_CTD"/>
    <property type="match status" value="1"/>
</dbReference>
<keyword evidence="2" id="KW-0677">Repeat</keyword>
<dbReference type="InterPro" id="IPR032781">
    <property type="entry name" value="ABC_tran_Xtn"/>
</dbReference>
<keyword evidence="1" id="KW-0472">Membrane</keyword>
<dbReference type="SUPFAM" id="SSF52540">
    <property type="entry name" value="P-loop containing nucleoside triphosphate hydrolases"/>
    <property type="match status" value="2"/>
</dbReference>
<evidence type="ECO:0000256" key="2">
    <source>
        <dbReference type="ARBA" id="ARBA00022737"/>
    </source>
</evidence>
<gene>
    <name evidence="9" type="ORF">GBM95_05915</name>
</gene>
<dbReference type="AlphaFoldDB" id="A0A6I1ESP6"/>
<comment type="caution">
    <text evidence="9">The sequence shown here is derived from an EMBL/GenBank/DDBJ whole genome shotgun (WGS) entry which is preliminary data.</text>
</comment>
<feature type="coiled-coil region" evidence="7">
    <location>
        <begin position="564"/>
        <end position="591"/>
    </location>
</feature>
<dbReference type="Gene3D" id="1.10.287.380">
    <property type="entry name" value="Valyl-tRNA synthetase, C-terminal domain"/>
    <property type="match status" value="1"/>
</dbReference>
<name>A0A6I1ESP6_9BURK</name>
<evidence type="ECO:0000256" key="5">
    <source>
        <dbReference type="ARBA" id="ARBA00061571"/>
    </source>
</evidence>
<dbReference type="PROSITE" id="PS00211">
    <property type="entry name" value="ABC_TRANSPORTER_1"/>
    <property type="match status" value="2"/>
</dbReference>
<dbReference type="PANTHER" id="PTHR19211">
    <property type="entry name" value="ATP-BINDING TRANSPORT PROTEIN-RELATED"/>
    <property type="match status" value="1"/>
</dbReference>
<organism evidence="9 10">
    <name type="scientific">Sutterella seckii</name>
    <dbReference type="NCBI Taxonomy" id="1944635"/>
    <lineage>
        <taxon>Bacteria</taxon>
        <taxon>Pseudomonadati</taxon>
        <taxon>Pseudomonadota</taxon>
        <taxon>Betaproteobacteria</taxon>
        <taxon>Burkholderiales</taxon>
        <taxon>Sutterellaceae</taxon>
        <taxon>Sutterella</taxon>
    </lineage>
</organism>
<dbReference type="InterPro" id="IPR037118">
    <property type="entry name" value="Val-tRNA_synth_C_sf"/>
</dbReference>
<dbReference type="Pfam" id="PF12848">
    <property type="entry name" value="ABC_tran_Xtn"/>
    <property type="match status" value="1"/>
</dbReference>
<dbReference type="PANTHER" id="PTHR19211:SF14">
    <property type="entry name" value="ATP-BINDING CASSETTE SUB-FAMILY F MEMBER 1"/>
    <property type="match status" value="1"/>
</dbReference>
<dbReference type="CDD" id="cd03221">
    <property type="entry name" value="ABCF_EF-3"/>
    <property type="match status" value="2"/>
</dbReference>
<dbReference type="InterPro" id="IPR017871">
    <property type="entry name" value="ABC_transporter-like_CS"/>
</dbReference>
<evidence type="ECO:0000313" key="9">
    <source>
        <dbReference type="EMBL" id="KAB7660454.1"/>
    </source>
</evidence>
<comment type="similarity">
    <text evidence="5">Belongs to the ABC transporter superfamily. ABCF family. YheS subfamily.</text>
</comment>
<dbReference type="InterPro" id="IPR032524">
    <property type="entry name" value="ABC_tran_C"/>
</dbReference>
<evidence type="ECO:0000256" key="1">
    <source>
        <dbReference type="ARBA" id="ARBA00022475"/>
    </source>
</evidence>
<feature type="domain" description="ABC transporter" evidence="8">
    <location>
        <begin position="313"/>
        <end position="528"/>
    </location>
</feature>
<reference evidence="9 10" key="1">
    <citation type="submission" date="2019-10" db="EMBL/GenBank/DDBJ databases">
        <title>Genome diversity of Sutterella seckii.</title>
        <authorList>
            <person name="Chaplin A.V."/>
            <person name="Sokolova S.R."/>
            <person name="Mosin K.A."/>
            <person name="Ivanova E.L."/>
            <person name="Kochetkova T.O."/>
            <person name="Goltsov A.Y."/>
            <person name="Trofimov D.Y."/>
            <person name="Efimov B.A."/>
        </authorList>
    </citation>
    <scope>NUCLEOTIDE SEQUENCE [LARGE SCALE GENOMIC DNA]</scope>
    <source>
        <strain evidence="9 10">ASD393</strain>
    </source>
</reference>
<dbReference type="RefSeq" id="WP_152158250.1">
    <property type="nucleotide sequence ID" value="NZ_WEHX01000030.1"/>
</dbReference>
<dbReference type="InterPro" id="IPR050611">
    <property type="entry name" value="ABCF"/>
</dbReference>
<dbReference type="SMART" id="SM00382">
    <property type="entry name" value="AAA"/>
    <property type="match status" value="2"/>
</dbReference>
<dbReference type="Proteomes" id="UP000430564">
    <property type="component" value="Unassembled WGS sequence"/>
</dbReference>
<evidence type="ECO:0000313" key="10">
    <source>
        <dbReference type="Proteomes" id="UP000430564"/>
    </source>
</evidence>
<feature type="domain" description="ABC transporter" evidence="8">
    <location>
        <begin position="2"/>
        <end position="246"/>
    </location>
</feature>